<dbReference type="Pfam" id="PF02371">
    <property type="entry name" value="Transposase_20"/>
    <property type="match status" value="1"/>
</dbReference>
<dbReference type="InterPro" id="IPR047650">
    <property type="entry name" value="Transpos_IS110"/>
</dbReference>
<evidence type="ECO:0000313" key="4">
    <source>
        <dbReference type="Proteomes" id="UP000696931"/>
    </source>
</evidence>
<protein>
    <submittedName>
        <fullName evidence="3">IS110 family transposase</fullName>
    </submittedName>
</protein>
<dbReference type="InterPro" id="IPR002525">
    <property type="entry name" value="Transp_IS110-like_N"/>
</dbReference>
<accession>A0A933SC53</accession>
<dbReference type="GO" id="GO:0003677">
    <property type="term" value="F:DNA binding"/>
    <property type="evidence" value="ECO:0007669"/>
    <property type="project" value="InterPro"/>
</dbReference>
<dbReference type="GO" id="GO:0004803">
    <property type="term" value="F:transposase activity"/>
    <property type="evidence" value="ECO:0007669"/>
    <property type="project" value="InterPro"/>
</dbReference>
<gene>
    <name evidence="3" type="ORF">HZA61_09140</name>
</gene>
<sequence length="346" mass="38960">MEYIGIDVHKNESQICLLTDDGEIIERRVATRRDRLAEALGSRSRARIVIESSTESEWVARCLENLGHEVVVADPNYAPMYATRSRRVKTDRRDAQALMDACRLGAYRAAHRTSDEQRRVRALLITRDTLVRSRTRIIQVLRSLLRREGIRVRTGEAVYFARRLAEVELTPWLSSLASPLVAVLESVNHELGSIERVLKGIVESDANVRRLCSVPGIGPVTAAAFVSTLDRVERFRSAHEVEAYLGLVPREYSSGERRQLGALTKAGNSRVRWLLVEASWIILRTKGDNTLALREWAGRVALRRGRSIAVVALARRLAGILYAMWRDKQEFAPLSARKQSQQTAAA</sequence>
<dbReference type="InterPro" id="IPR003346">
    <property type="entry name" value="Transposase_20"/>
</dbReference>
<organism evidence="3 4">
    <name type="scientific">Eiseniibacteriota bacterium</name>
    <dbReference type="NCBI Taxonomy" id="2212470"/>
    <lineage>
        <taxon>Bacteria</taxon>
        <taxon>Candidatus Eiseniibacteriota</taxon>
    </lineage>
</organism>
<reference evidence="3" key="1">
    <citation type="submission" date="2020-07" db="EMBL/GenBank/DDBJ databases">
        <title>Huge and variable diversity of episymbiotic CPR bacteria and DPANN archaea in groundwater ecosystems.</title>
        <authorList>
            <person name="He C.Y."/>
            <person name="Keren R."/>
            <person name="Whittaker M."/>
            <person name="Farag I.F."/>
            <person name="Doudna J."/>
            <person name="Cate J.H.D."/>
            <person name="Banfield J.F."/>
        </authorList>
    </citation>
    <scope>NUCLEOTIDE SEQUENCE</scope>
    <source>
        <strain evidence="3">NC_groundwater_1813_Pr3_B-0.1um_71_17</strain>
    </source>
</reference>
<dbReference type="Pfam" id="PF01548">
    <property type="entry name" value="DEDD_Tnp_IS110"/>
    <property type="match status" value="1"/>
</dbReference>
<dbReference type="EMBL" id="JACRIW010000059">
    <property type="protein sequence ID" value="MBI5169639.1"/>
    <property type="molecule type" value="Genomic_DNA"/>
</dbReference>
<comment type="caution">
    <text evidence="3">The sequence shown here is derived from an EMBL/GenBank/DDBJ whole genome shotgun (WGS) entry which is preliminary data.</text>
</comment>
<feature type="domain" description="Transposase IS116/IS110/IS902 C-terminal" evidence="2">
    <location>
        <begin position="209"/>
        <end position="286"/>
    </location>
</feature>
<evidence type="ECO:0000259" key="2">
    <source>
        <dbReference type="Pfam" id="PF02371"/>
    </source>
</evidence>
<dbReference type="Proteomes" id="UP000696931">
    <property type="component" value="Unassembled WGS sequence"/>
</dbReference>
<dbReference type="NCBIfam" id="NF033542">
    <property type="entry name" value="transpos_IS110"/>
    <property type="match status" value="1"/>
</dbReference>
<dbReference type="AlphaFoldDB" id="A0A933SC53"/>
<proteinExistence type="predicted"/>
<name>A0A933SC53_UNCEI</name>
<feature type="domain" description="Transposase IS110-like N-terminal" evidence="1">
    <location>
        <begin position="4"/>
        <end position="146"/>
    </location>
</feature>
<dbReference type="GO" id="GO:0006313">
    <property type="term" value="P:DNA transposition"/>
    <property type="evidence" value="ECO:0007669"/>
    <property type="project" value="InterPro"/>
</dbReference>
<evidence type="ECO:0000259" key="1">
    <source>
        <dbReference type="Pfam" id="PF01548"/>
    </source>
</evidence>
<dbReference type="PANTHER" id="PTHR33055">
    <property type="entry name" value="TRANSPOSASE FOR INSERTION SEQUENCE ELEMENT IS1111A"/>
    <property type="match status" value="1"/>
</dbReference>
<dbReference type="PANTHER" id="PTHR33055:SF3">
    <property type="entry name" value="PUTATIVE TRANSPOSASE FOR IS117-RELATED"/>
    <property type="match status" value="1"/>
</dbReference>
<evidence type="ECO:0000313" key="3">
    <source>
        <dbReference type="EMBL" id="MBI5169639.1"/>
    </source>
</evidence>